<accession>A0AA39ADH3</accession>
<proteinExistence type="predicted"/>
<organism evidence="1 2">
    <name type="scientific">Vitis rotundifolia</name>
    <name type="common">Muscadine grape</name>
    <dbReference type="NCBI Taxonomy" id="103349"/>
    <lineage>
        <taxon>Eukaryota</taxon>
        <taxon>Viridiplantae</taxon>
        <taxon>Streptophyta</taxon>
        <taxon>Embryophyta</taxon>
        <taxon>Tracheophyta</taxon>
        <taxon>Spermatophyta</taxon>
        <taxon>Magnoliopsida</taxon>
        <taxon>eudicotyledons</taxon>
        <taxon>Gunneridae</taxon>
        <taxon>Pentapetalae</taxon>
        <taxon>rosids</taxon>
        <taxon>Vitales</taxon>
        <taxon>Vitaceae</taxon>
        <taxon>Viteae</taxon>
        <taxon>Vitis</taxon>
    </lineage>
</organism>
<comment type="caution">
    <text evidence="1">The sequence shown here is derived from an EMBL/GenBank/DDBJ whole genome shotgun (WGS) entry which is preliminary data.</text>
</comment>
<dbReference type="AlphaFoldDB" id="A0AA39ADH3"/>
<sequence length="70" mass="7777">MGNPPPLPLKMTLLPMLSPFVSLSSSLQSSIHHVLFSIPFSSPSFITSSLRLVAQLYCKNIKNDFNLDEE</sequence>
<keyword evidence="2" id="KW-1185">Reference proteome</keyword>
<dbReference type="Proteomes" id="UP001168098">
    <property type="component" value="Unassembled WGS sequence"/>
</dbReference>
<protein>
    <submittedName>
        <fullName evidence="1">Uncharacterized protein</fullName>
    </submittedName>
</protein>
<evidence type="ECO:0000313" key="2">
    <source>
        <dbReference type="Proteomes" id="UP001168098"/>
    </source>
</evidence>
<dbReference type="EMBL" id="JARBHA010000003">
    <property type="protein sequence ID" value="KAJ9705603.1"/>
    <property type="molecule type" value="Genomic_DNA"/>
</dbReference>
<reference evidence="1 2" key="1">
    <citation type="journal article" date="2023" name="BMC Biotechnol.">
        <title>Vitis rotundifolia cv Carlos genome sequencing.</title>
        <authorList>
            <person name="Huff M."/>
            <person name="Hulse-Kemp A."/>
            <person name="Scheffler B."/>
            <person name="Youngblood R."/>
            <person name="Simpson S."/>
            <person name="Babiker E."/>
            <person name="Staton M."/>
        </authorList>
    </citation>
    <scope>NUCLEOTIDE SEQUENCE [LARGE SCALE GENOMIC DNA]</scope>
    <source>
        <tissue evidence="1">Leaf</tissue>
    </source>
</reference>
<gene>
    <name evidence="1" type="ORF">PVL29_003594</name>
</gene>
<name>A0AA39ADH3_VITRO</name>
<evidence type="ECO:0000313" key="1">
    <source>
        <dbReference type="EMBL" id="KAJ9705603.1"/>
    </source>
</evidence>